<reference evidence="1" key="1">
    <citation type="submission" date="2023-03" db="EMBL/GenBank/DDBJ databases">
        <title>Massive genome expansion in bonnet fungi (Mycena s.s.) driven by repeated elements and novel gene families across ecological guilds.</title>
        <authorList>
            <consortium name="Lawrence Berkeley National Laboratory"/>
            <person name="Harder C.B."/>
            <person name="Miyauchi S."/>
            <person name="Viragh M."/>
            <person name="Kuo A."/>
            <person name="Thoen E."/>
            <person name="Andreopoulos B."/>
            <person name="Lu D."/>
            <person name="Skrede I."/>
            <person name="Drula E."/>
            <person name="Henrissat B."/>
            <person name="Morin E."/>
            <person name="Kohler A."/>
            <person name="Barry K."/>
            <person name="LaButti K."/>
            <person name="Morin E."/>
            <person name="Salamov A."/>
            <person name="Lipzen A."/>
            <person name="Mereny Z."/>
            <person name="Hegedus B."/>
            <person name="Baldrian P."/>
            <person name="Stursova M."/>
            <person name="Weitz H."/>
            <person name="Taylor A."/>
            <person name="Grigoriev I.V."/>
            <person name="Nagy L.G."/>
            <person name="Martin F."/>
            <person name="Kauserud H."/>
        </authorList>
    </citation>
    <scope>NUCLEOTIDE SEQUENCE</scope>
    <source>
        <strain evidence="1">CBHHK200</strain>
    </source>
</reference>
<sequence length="309" mass="35110">MSDNSDTSNGGNSGQFVRHAVYWYTDGSIVVRVDPTTIYKIHLSMLTRLSEVMGSILTIPESGGKAPDDPTREGTKHYPLLLPGTCVEEFDDFLHWLYRTEWEPLGRNDIEKERICTHLLKLSDMWQIRPGKTYAISVLENMDLPASRRLELAGRFTIADWVKPAVKKILNKNLGSLTDHDIRAMGWKVYSILVKAKEMLDAETRRTAFVPPAMTKDPAWECKEHSSCLSVWSKLWFDKIGRELLHADRPIQLNEIAGKVLKDDTLKHARLSESCRIDMVNQCFDMTFADDGIITACAEAIVKYHADLL</sequence>
<gene>
    <name evidence="1" type="ORF">C8F04DRAFT_1268261</name>
</gene>
<protein>
    <recommendedName>
        <fullName evidence="3">BTB domain-containing protein</fullName>
    </recommendedName>
</protein>
<dbReference type="AlphaFoldDB" id="A0AAD6WV47"/>
<evidence type="ECO:0008006" key="3">
    <source>
        <dbReference type="Google" id="ProtNLM"/>
    </source>
</evidence>
<accession>A0AAD6WV47</accession>
<comment type="caution">
    <text evidence="1">The sequence shown here is derived from an EMBL/GenBank/DDBJ whole genome shotgun (WGS) entry which is preliminary data.</text>
</comment>
<dbReference type="Proteomes" id="UP001218188">
    <property type="component" value="Unassembled WGS sequence"/>
</dbReference>
<keyword evidence="2" id="KW-1185">Reference proteome</keyword>
<organism evidence="1 2">
    <name type="scientific">Mycena alexandri</name>
    <dbReference type="NCBI Taxonomy" id="1745969"/>
    <lineage>
        <taxon>Eukaryota</taxon>
        <taxon>Fungi</taxon>
        <taxon>Dikarya</taxon>
        <taxon>Basidiomycota</taxon>
        <taxon>Agaricomycotina</taxon>
        <taxon>Agaricomycetes</taxon>
        <taxon>Agaricomycetidae</taxon>
        <taxon>Agaricales</taxon>
        <taxon>Marasmiineae</taxon>
        <taxon>Mycenaceae</taxon>
        <taxon>Mycena</taxon>
    </lineage>
</organism>
<evidence type="ECO:0000313" key="1">
    <source>
        <dbReference type="EMBL" id="KAJ7026332.1"/>
    </source>
</evidence>
<evidence type="ECO:0000313" key="2">
    <source>
        <dbReference type="Proteomes" id="UP001218188"/>
    </source>
</evidence>
<proteinExistence type="predicted"/>
<name>A0AAD6WV47_9AGAR</name>
<dbReference type="EMBL" id="JARJCM010000140">
    <property type="protein sequence ID" value="KAJ7026332.1"/>
    <property type="molecule type" value="Genomic_DNA"/>
</dbReference>